<dbReference type="WBParaSite" id="Pan_g18449.t1">
    <property type="protein sequence ID" value="Pan_g18449.t1"/>
    <property type="gene ID" value="Pan_g18449"/>
</dbReference>
<proteinExistence type="predicted"/>
<evidence type="ECO:0000313" key="2">
    <source>
        <dbReference type="WBParaSite" id="Pan_g18449.t1"/>
    </source>
</evidence>
<name>A0A7E4VA55_PANRE</name>
<dbReference type="Proteomes" id="UP000492821">
    <property type="component" value="Unassembled WGS sequence"/>
</dbReference>
<sequence length="263" mass="30395">MPYPIAKLAYGLRCRLAELATSKERYNLQIAAASLTFSKETNNDLTLRTNTSELTNLIIESFQKKECLIRCTTRFILKNIESCHLNPESFDKFVLTPICIVLYHCELNENLYKALSALTSTSVQGIYITKPQSSHYAALFAAFPDLEHLYLYPEGKNASSLFHEIYQYQNRKLICLTVDGPPEELGVISVKKVVNYIKKQHSKFKLRIILRGQSMACFARLCILMGRYLRFWPKRKKLPRKAHVLIRNIDVMHDSDIISLTYY</sequence>
<reference evidence="2" key="2">
    <citation type="submission" date="2020-10" db="UniProtKB">
        <authorList>
            <consortium name="WormBaseParasite"/>
        </authorList>
    </citation>
    <scope>IDENTIFICATION</scope>
</reference>
<accession>A0A7E4VA55</accession>
<organism evidence="1 2">
    <name type="scientific">Panagrellus redivivus</name>
    <name type="common">Microworm</name>
    <dbReference type="NCBI Taxonomy" id="6233"/>
    <lineage>
        <taxon>Eukaryota</taxon>
        <taxon>Metazoa</taxon>
        <taxon>Ecdysozoa</taxon>
        <taxon>Nematoda</taxon>
        <taxon>Chromadorea</taxon>
        <taxon>Rhabditida</taxon>
        <taxon>Tylenchina</taxon>
        <taxon>Panagrolaimomorpha</taxon>
        <taxon>Panagrolaimoidea</taxon>
        <taxon>Panagrolaimidae</taxon>
        <taxon>Panagrellus</taxon>
    </lineage>
</organism>
<dbReference type="AlphaFoldDB" id="A0A7E4VA55"/>
<keyword evidence="1" id="KW-1185">Reference proteome</keyword>
<reference evidence="1" key="1">
    <citation type="journal article" date="2013" name="Genetics">
        <title>The draft genome and transcriptome of Panagrellus redivivus are shaped by the harsh demands of a free-living lifestyle.</title>
        <authorList>
            <person name="Srinivasan J."/>
            <person name="Dillman A.R."/>
            <person name="Macchietto M.G."/>
            <person name="Heikkinen L."/>
            <person name="Lakso M."/>
            <person name="Fracchia K.M."/>
            <person name="Antoshechkin I."/>
            <person name="Mortazavi A."/>
            <person name="Wong G."/>
            <person name="Sternberg P.W."/>
        </authorList>
    </citation>
    <scope>NUCLEOTIDE SEQUENCE [LARGE SCALE GENOMIC DNA]</scope>
    <source>
        <strain evidence="1">MT8872</strain>
    </source>
</reference>
<protein>
    <submittedName>
        <fullName evidence="2">Ssl1 domain-containing protein</fullName>
    </submittedName>
</protein>
<evidence type="ECO:0000313" key="1">
    <source>
        <dbReference type="Proteomes" id="UP000492821"/>
    </source>
</evidence>